<gene>
    <name evidence="1" type="ORF">D5086_023342</name>
</gene>
<protein>
    <submittedName>
        <fullName evidence="1">Uncharacterized protein</fullName>
    </submittedName>
</protein>
<organism evidence="1 2">
    <name type="scientific">Populus alba</name>
    <name type="common">White poplar</name>
    <dbReference type="NCBI Taxonomy" id="43335"/>
    <lineage>
        <taxon>Eukaryota</taxon>
        <taxon>Viridiplantae</taxon>
        <taxon>Streptophyta</taxon>
        <taxon>Embryophyta</taxon>
        <taxon>Tracheophyta</taxon>
        <taxon>Spermatophyta</taxon>
        <taxon>Magnoliopsida</taxon>
        <taxon>eudicotyledons</taxon>
        <taxon>Gunneridae</taxon>
        <taxon>Pentapetalae</taxon>
        <taxon>rosids</taxon>
        <taxon>fabids</taxon>
        <taxon>Malpighiales</taxon>
        <taxon>Salicaceae</taxon>
        <taxon>Saliceae</taxon>
        <taxon>Populus</taxon>
    </lineage>
</organism>
<sequence>MWWFVRIYEVDEGDIEKKYLDSLSLIVAAYLMSVIALEDLFASRKSSRVMDESRLLVREDRFAYRRLPNDNEVDLDTNEQEQNLLQAVRTVDFWILLLAMACGMGSGLARI</sequence>
<reference evidence="1 2" key="1">
    <citation type="journal article" date="2024" name="Plant Biotechnol. J.">
        <title>Genome and CRISPR/Cas9 system of a widespread forest tree (Populus alba) in the world.</title>
        <authorList>
            <person name="Liu Y.J."/>
            <person name="Jiang P.F."/>
            <person name="Han X.M."/>
            <person name="Li X.Y."/>
            <person name="Wang H.M."/>
            <person name="Wang Y.J."/>
            <person name="Wang X.X."/>
            <person name="Zeng Q.Y."/>
        </authorList>
    </citation>
    <scope>NUCLEOTIDE SEQUENCE [LARGE SCALE GENOMIC DNA]</scope>
    <source>
        <strain evidence="2">cv. PAL-ZL1</strain>
    </source>
</reference>
<evidence type="ECO:0000313" key="2">
    <source>
        <dbReference type="Proteomes" id="UP000309997"/>
    </source>
</evidence>
<name>A0ACC4BAG9_POPAL</name>
<dbReference type="EMBL" id="RCHU02000012">
    <property type="protein sequence ID" value="KAL3575241.1"/>
    <property type="molecule type" value="Genomic_DNA"/>
</dbReference>
<proteinExistence type="predicted"/>
<dbReference type="Proteomes" id="UP000309997">
    <property type="component" value="Unassembled WGS sequence"/>
</dbReference>
<evidence type="ECO:0000313" key="1">
    <source>
        <dbReference type="EMBL" id="KAL3575241.1"/>
    </source>
</evidence>
<comment type="caution">
    <text evidence="1">The sequence shown here is derived from an EMBL/GenBank/DDBJ whole genome shotgun (WGS) entry which is preliminary data.</text>
</comment>
<keyword evidence="2" id="KW-1185">Reference proteome</keyword>
<accession>A0ACC4BAG9</accession>